<evidence type="ECO:0000259" key="1">
    <source>
        <dbReference type="Pfam" id="PF20243"/>
    </source>
</evidence>
<reference evidence="2 3" key="1">
    <citation type="submission" date="2016-10" db="EMBL/GenBank/DDBJ databases">
        <authorList>
            <person name="de Groot N.N."/>
        </authorList>
    </citation>
    <scope>NUCLEOTIDE SEQUENCE [LARGE SCALE GENOMIC DNA]</scope>
    <source>
        <strain evidence="2 3">ATCC 35958</strain>
    </source>
</reference>
<organism evidence="2 3">
    <name type="scientific">Giesbergeria anulus</name>
    <dbReference type="NCBI Taxonomy" id="180197"/>
    <lineage>
        <taxon>Bacteria</taxon>
        <taxon>Pseudomonadati</taxon>
        <taxon>Pseudomonadota</taxon>
        <taxon>Betaproteobacteria</taxon>
        <taxon>Burkholderiales</taxon>
        <taxon>Comamonadaceae</taxon>
        <taxon>Giesbergeria</taxon>
    </lineage>
</organism>
<dbReference type="AlphaFoldDB" id="A0A1H9DSG6"/>
<name>A0A1H9DSG6_9BURK</name>
<protein>
    <submittedName>
        <fullName evidence="2">Methanobactin biosynthesis cassette protein MbnP</fullName>
    </submittedName>
</protein>
<dbReference type="Pfam" id="PF20243">
    <property type="entry name" value="MbnP"/>
    <property type="match status" value="1"/>
</dbReference>
<sequence>MPIDALVYLSMTVFSLPIAGIRMFKISSLSLSIGMSAIAAAALTACGGSDDGAASTREVALEFVAVAGHTPVQCGTLVSGLGTGSAPAQVKDLRFYISNVALLQANGTETPLTLSANDNWNLTAGANQITLIDLENATGACSNGTPATNAVIRGTVPAGNYVGIKLTMGVPFALNHTLYSDVTTAKPPLDIGAMAWSWQSGRKFTKIELTDPEGATGSWTAKTFAVHLGSTGCVGNPATGETVQCKAPNRMEARLTSFNPDQQKIALDVQALVAGNDVTKNLGGAAGCMSGGTDPECAGVFRAMAIDWKADGTGTGLPIAAGASQTIFRPIAR</sequence>
<dbReference type="STRING" id="180197.SAMN02982919_00112"/>
<dbReference type="Proteomes" id="UP000199766">
    <property type="component" value="Unassembled WGS sequence"/>
</dbReference>
<keyword evidence="3" id="KW-1185">Reference proteome</keyword>
<dbReference type="NCBIfam" id="TIGR04052">
    <property type="entry name" value="MbnP_like_WxW"/>
    <property type="match status" value="1"/>
</dbReference>
<evidence type="ECO:0000313" key="2">
    <source>
        <dbReference type="EMBL" id="SEQ16381.1"/>
    </source>
</evidence>
<dbReference type="EMBL" id="FOGD01000001">
    <property type="protein sequence ID" value="SEQ16381.1"/>
    <property type="molecule type" value="Genomic_DNA"/>
</dbReference>
<feature type="domain" description="Copper-binding protein MbnP-like" evidence="1">
    <location>
        <begin position="57"/>
        <end position="290"/>
    </location>
</feature>
<evidence type="ECO:0000313" key="3">
    <source>
        <dbReference type="Proteomes" id="UP000199766"/>
    </source>
</evidence>
<accession>A0A1H9DSG6</accession>
<proteinExistence type="predicted"/>
<dbReference type="InterPro" id="IPR046863">
    <property type="entry name" value="MbnP-like_dom"/>
</dbReference>
<dbReference type="InterPro" id="IPR023977">
    <property type="entry name" value="MbnP-like"/>
</dbReference>
<gene>
    <name evidence="2" type="ORF">SAMN02982919_00112</name>
</gene>